<dbReference type="AlphaFoldDB" id="A0A8H3NQS6"/>
<protein>
    <submittedName>
        <fullName evidence="1">Uncharacterized protein</fullName>
    </submittedName>
</protein>
<organism evidence="1 2">
    <name type="scientific">Aspergillus udagawae</name>
    <dbReference type="NCBI Taxonomy" id="91492"/>
    <lineage>
        <taxon>Eukaryota</taxon>
        <taxon>Fungi</taxon>
        <taxon>Dikarya</taxon>
        <taxon>Ascomycota</taxon>
        <taxon>Pezizomycotina</taxon>
        <taxon>Eurotiomycetes</taxon>
        <taxon>Eurotiomycetidae</taxon>
        <taxon>Eurotiales</taxon>
        <taxon>Aspergillaceae</taxon>
        <taxon>Aspergillus</taxon>
        <taxon>Aspergillus subgen. Fumigati</taxon>
    </lineage>
</organism>
<dbReference type="Proteomes" id="UP000465221">
    <property type="component" value="Unassembled WGS sequence"/>
</dbReference>
<accession>A0A8H3NQS6</accession>
<name>A0A8H3NQS6_9EURO</name>
<reference evidence="1 2" key="1">
    <citation type="submission" date="2020-01" db="EMBL/GenBank/DDBJ databases">
        <title>Draft genome sequence of Aspergillus udagawae IFM 46972.</title>
        <authorList>
            <person name="Takahashi H."/>
            <person name="Yaguchi T."/>
        </authorList>
    </citation>
    <scope>NUCLEOTIDE SEQUENCE [LARGE SCALE GENOMIC DNA]</scope>
    <source>
        <strain evidence="1 2">IFM 46972</strain>
    </source>
</reference>
<evidence type="ECO:0000313" key="2">
    <source>
        <dbReference type="Proteomes" id="UP000465221"/>
    </source>
</evidence>
<evidence type="ECO:0000313" key="1">
    <source>
        <dbReference type="EMBL" id="GFF34406.1"/>
    </source>
</evidence>
<comment type="caution">
    <text evidence="1">The sequence shown here is derived from an EMBL/GenBank/DDBJ whole genome shotgun (WGS) entry which is preliminary data.</text>
</comment>
<dbReference type="EMBL" id="BLKC01000023">
    <property type="protein sequence ID" value="GFF34406.1"/>
    <property type="molecule type" value="Genomic_DNA"/>
</dbReference>
<proteinExistence type="predicted"/>
<sequence length="59" mass="6391">MLKRAPSGTSIQAWIPHSASVLSILLVFCAILRSVFGKLEISIVLKSKILGTQNNQSHS</sequence>
<gene>
    <name evidence="1" type="ORF">IFM46972_04213</name>
</gene>